<evidence type="ECO:0000313" key="11">
    <source>
        <dbReference type="Proteomes" id="UP000714915"/>
    </source>
</evidence>
<dbReference type="GO" id="GO:0005524">
    <property type="term" value="F:ATP binding"/>
    <property type="evidence" value="ECO:0007669"/>
    <property type="project" value="UniProtKB-KW"/>
</dbReference>
<dbReference type="Gene3D" id="2.40.10.170">
    <property type="match status" value="1"/>
</dbReference>
<dbReference type="PANTHER" id="PTHR47964">
    <property type="entry name" value="ATP-DEPENDENT DNA HELICASE HOMOLOG RECG, CHLOROPLASTIC"/>
    <property type="match status" value="1"/>
</dbReference>
<evidence type="ECO:0000313" key="10">
    <source>
        <dbReference type="EMBL" id="MCA9387380.1"/>
    </source>
</evidence>
<dbReference type="GO" id="GO:0003678">
    <property type="term" value="F:DNA helicase activity"/>
    <property type="evidence" value="ECO:0007669"/>
    <property type="project" value="TreeGrafter"/>
</dbReference>
<reference evidence="10" key="2">
    <citation type="journal article" date="2021" name="Microbiome">
        <title>Successional dynamics and alternative stable states in a saline activated sludge microbial community over 9 years.</title>
        <authorList>
            <person name="Wang Y."/>
            <person name="Ye J."/>
            <person name="Ju F."/>
            <person name="Liu L."/>
            <person name="Boyd J.A."/>
            <person name="Deng Y."/>
            <person name="Parks D.H."/>
            <person name="Jiang X."/>
            <person name="Yin X."/>
            <person name="Woodcroft B.J."/>
            <person name="Tyson G.W."/>
            <person name="Hugenholtz P."/>
            <person name="Polz M.F."/>
            <person name="Zhang T."/>
        </authorList>
    </citation>
    <scope>NUCLEOTIDE SEQUENCE</scope>
    <source>
        <strain evidence="10">HKST-UBA09</strain>
    </source>
</reference>
<accession>A0A955LAT3</accession>
<evidence type="ECO:0000256" key="6">
    <source>
        <dbReference type="ARBA" id="ARBA00022840"/>
    </source>
</evidence>
<keyword evidence="3" id="KW-0227">DNA damage</keyword>
<evidence type="ECO:0000256" key="3">
    <source>
        <dbReference type="ARBA" id="ARBA00022763"/>
    </source>
</evidence>
<name>A0A955LAT3_9BACT</name>
<dbReference type="Pfam" id="PF00270">
    <property type="entry name" value="DEAD"/>
    <property type="match status" value="1"/>
</dbReference>
<dbReference type="SUPFAM" id="SSF141259">
    <property type="entry name" value="CarD-like"/>
    <property type="match status" value="1"/>
</dbReference>
<proteinExistence type="predicted"/>
<dbReference type="PROSITE" id="PS51192">
    <property type="entry name" value="HELICASE_ATP_BIND_1"/>
    <property type="match status" value="1"/>
</dbReference>
<keyword evidence="7" id="KW-0238">DNA-binding</keyword>
<dbReference type="Pfam" id="PF02559">
    <property type="entry name" value="CarD_TRCF_RID"/>
    <property type="match status" value="1"/>
</dbReference>
<dbReference type="InterPro" id="IPR027417">
    <property type="entry name" value="P-loop_NTPase"/>
</dbReference>
<evidence type="ECO:0000256" key="4">
    <source>
        <dbReference type="ARBA" id="ARBA00022801"/>
    </source>
</evidence>
<sequence length="617" mass="69945">LIDKKELKFSDLISSFTNLKSSNNTQNVIDDFKVGENLNFTHVDTVTNELEFSIKGDIITVWLAGYDFPVRTEFFGEDCEKISLVDPLTQRSVKEVDFIITTAYLPSDKGELESLHINLSNKDLEKIAFTDRLITEDINSYFKKGELDLIETDFSFPPLFFSNKSVAENEIAVLKNKGFKILINSKRGEKEIPDVDLMFLSSTKEGEDSDPRLQISIDKEKIEKLPAGFISNSNKVALFTDRELYGAIDLRSREAGIKSKMLQNILRQFEGDVSIGDYVVHEDYGIAIYAGLEQQVVEEVPNDYLLLKFADDDELYVPIDQISKITKYLSNEGASPKLTRLGKKNWKEVKDRVKKTTFLTAQQLIKHYAKRETSKAKEIDKKDSDGYKAFVKKFEFEETADQIRSINEVINDLEKDKPMNRLLVGDVGFGKTEVIMRASFKIIENNGQVALLAPTTVLASQHYSVFTERFKDTNYKIGLVSRFNSVKENREIIDRANDGKIDILIGTHRLLSSDVALKNLQLLVVDEEQKFGVRQKEKIKQINYGAHVLSVSATPIPRSLSLALSSIQDISIISTPPKGRLGVNTEIIFEDWKKSANAIQNEVSRGGQVYFVHNRVE</sequence>
<evidence type="ECO:0000256" key="7">
    <source>
        <dbReference type="ARBA" id="ARBA00023125"/>
    </source>
</evidence>
<dbReference type="InterPro" id="IPR003711">
    <property type="entry name" value="CarD-like/TRCF_RID"/>
</dbReference>
<dbReference type="AlphaFoldDB" id="A0A955LAT3"/>
<dbReference type="Gene3D" id="3.30.2060.10">
    <property type="entry name" value="Penicillin-binding protein 1b domain"/>
    <property type="match status" value="1"/>
</dbReference>
<evidence type="ECO:0000256" key="5">
    <source>
        <dbReference type="ARBA" id="ARBA00022806"/>
    </source>
</evidence>
<evidence type="ECO:0000256" key="8">
    <source>
        <dbReference type="ARBA" id="ARBA00023204"/>
    </source>
</evidence>
<keyword evidence="2" id="KW-0547">Nucleotide-binding</keyword>
<keyword evidence="8" id="KW-0234">DNA repair</keyword>
<dbReference type="InterPro" id="IPR041471">
    <property type="entry name" value="UvrB_inter"/>
</dbReference>
<feature type="non-terminal residue" evidence="10">
    <location>
        <position position="1"/>
    </location>
</feature>
<organism evidence="10 11">
    <name type="scientific">Candidatus Dojkabacteria bacterium</name>
    <dbReference type="NCBI Taxonomy" id="2099670"/>
    <lineage>
        <taxon>Bacteria</taxon>
        <taxon>Candidatus Dojkabacteria</taxon>
    </lineage>
</organism>
<dbReference type="EMBL" id="JAGQLF010000107">
    <property type="protein sequence ID" value="MCA9387380.1"/>
    <property type="molecule type" value="Genomic_DNA"/>
</dbReference>
<evidence type="ECO:0000256" key="2">
    <source>
        <dbReference type="ARBA" id="ARBA00022741"/>
    </source>
</evidence>
<dbReference type="Gene3D" id="3.40.50.11180">
    <property type="match status" value="1"/>
</dbReference>
<protein>
    <submittedName>
        <fullName evidence="10">DEAD/DEAH box helicase</fullName>
    </submittedName>
</protein>
<keyword evidence="1" id="KW-0963">Cytoplasm</keyword>
<dbReference type="Gene3D" id="3.40.50.300">
    <property type="entry name" value="P-loop containing nucleotide triphosphate hydrolases"/>
    <property type="match status" value="2"/>
</dbReference>
<feature type="domain" description="Helicase ATP-binding" evidence="9">
    <location>
        <begin position="412"/>
        <end position="573"/>
    </location>
</feature>
<dbReference type="Pfam" id="PF17757">
    <property type="entry name" value="UvrB_inter"/>
    <property type="match status" value="1"/>
</dbReference>
<dbReference type="SMART" id="SM00487">
    <property type="entry name" value="DEXDc"/>
    <property type="match status" value="1"/>
</dbReference>
<dbReference type="GO" id="GO:0003677">
    <property type="term" value="F:DNA binding"/>
    <property type="evidence" value="ECO:0007669"/>
    <property type="project" value="UniProtKB-KW"/>
</dbReference>
<dbReference type="InterPro" id="IPR011545">
    <property type="entry name" value="DEAD/DEAH_box_helicase_dom"/>
</dbReference>
<feature type="non-terminal residue" evidence="10">
    <location>
        <position position="617"/>
    </location>
</feature>
<keyword evidence="6" id="KW-0067">ATP-binding</keyword>
<dbReference type="InterPro" id="IPR014001">
    <property type="entry name" value="Helicase_ATP-bd"/>
</dbReference>
<reference evidence="10" key="1">
    <citation type="submission" date="2020-04" db="EMBL/GenBank/DDBJ databases">
        <authorList>
            <person name="Zhang T."/>
        </authorList>
    </citation>
    <scope>NUCLEOTIDE SEQUENCE</scope>
    <source>
        <strain evidence="10">HKST-UBA09</strain>
    </source>
</reference>
<comment type="caution">
    <text evidence="10">The sequence shown here is derived from an EMBL/GenBank/DDBJ whole genome shotgun (WGS) entry which is preliminary data.</text>
</comment>
<dbReference type="Proteomes" id="UP000714915">
    <property type="component" value="Unassembled WGS sequence"/>
</dbReference>
<keyword evidence="4" id="KW-0378">Hydrolase</keyword>
<dbReference type="PANTHER" id="PTHR47964:SF1">
    <property type="entry name" value="ATP-DEPENDENT DNA HELICASE HOMOLOG RECG, CHLOROPLASTIC"/>
    <property type="match status" value="1"/>
</dbReference>
<dbReference type="GO" id="GO:0006281">
    <property type="term" value="P:DNA repair"/>
    <property type="evidence" value="ECO:0007669"/>
    <property type="project" value="UniProtKB-KW"/>
</dbReference>
<evidence type="ECO:0000256" key="1">
    <source>
        <dbReference type="ARBA" id="ARBA00022490"/>
    </source>
</evidence>
<dbReference type="GO" id="GO:0016787">
    <property type="term" value="F:hydrolase activity"/>
    <property type="evidence" value="ECO:0007669"/>
    <property type="project" value="UniProtKB-KW"/>
</dbReference>
<gene>
    <name evidence="10" type="ORF">KC669_05095</name>
</gene>
<evidence type="ECO:0000259" key="9">
    <source>
        <dbReference type="PROSITE" id="PS51192"/>
    </source>
</evidence>
<dbReference type="SUPFAM" id="SSF52540">
    <property type="entry name" value="P-loop containing nucleoside triphosphate hydrolases"/>
    <property type="match status" value="2"/>
</dbReference>
<dbReference type="InterPro" id="IPR047112">
    <property type="entry name" value="RecG/Mfd"/>
</dbReference>
<dbReference type="InterPro" id="IPR036101">
    <property type="entry name" value="CarD-like/TRCF_RID_sf"/>
</dbReference>
<dbReference type="SMART" id="SM01058">
    <property type="entry name" value="CarD_TRCF"/>
    <property type="match status" value="1"/>
</dbReference>
<keyword evidence="5 10" id="KW-0347">Helicase</keyword>